<dbReference type="SMART" id="SM00336">
    <property type="entry name" value="BBOX"/>
    <property type="match status" value="1"/>
</dbReference>
<comment type="subcellular location">
    <subcellularLocation>
        <location evidence="1">Cytoplasm</location>
    </subcellularLocation>
</comment>
<dbReference type="InterPro" id="IPR037299">
    <property type="entry name" value="TRIM37_MATH"/>
</dbReference>
<dbReference type="Proteomes" id="UP001162131">
    <property type="component" value="Unassembled WGS sequence"/>
</dbReference>
<dbReference type="GO" id="GO:0006513">
    <property type="term" value="P:protein monoubiquitination"/>
    <property type="evidence" value="ECO:0007669"/>
    <property type="project" value="TreeGrafter"/>
</dbReference>
<dbReference type="InterPro" id="IPR053003">
    <property type="entry name" value="TRIM_RBCC_E3_ubiq-ligases"/>
</dbReference>
<evidence type="ECO:0000259" key="7">
    <source>
        <dbReference type="PROSITE" id="PS50119"/>
    </source>
</evidence>
<dbReference type="GO" id="GO:0005164">
    <property type="term" value="F:tumor necrosis factor receptor binding"/>
    <property type="evidence" value="ECO:0007669"/>
    <property type="project" value="TreeGrafter"/>
</dbReference>
<dbReference type="PANTHER" id="PTHR36754:SF2">
    <property type="entry name" value="E3 UBIQUITIN-PROTEIN LIGASE TRIM37"/>
    <property type="match status" value="1"/>
</dbReference>
<keyword evidence="10" id="KW-1185">Reference proteome</keyword>
<evidence type="ECO:0000259" key="6">
    <source>
        <dbReference type="PROSITE" id="PS50089"/>
    </source>
</evidence>
<reference evidence="9" key="1">
    <citation type="submission" date="2021-09" db="EMBL/GenBank/DDBJ databases">
        <authorList>
            <consortium name="AG Swart"/>
            <person name="Singh M."/>
            <person name="Singh A."/>
            <person name="Seah K."/>
            <person name="Emmerich C."/>
        </authorList>
    </citation>
    <scope>NUCLEOTIDE SEQUENCE</scope>
    <source>
        <strain evidence="9">ATCC30299</strain>
    </source>
</reference>
<feature type="domain" description="RING-type" evidence="6">
    <location>
        <begin position="27"/>
        <end position="67"/>
    </location>
</feature>
<evidence type="ECO:0000259" key="8">
    <source>
        <dbReference type="PROSITE" id="PS50144"/>
    </source>
</evidence>
<dbReference type="GO" id="GO:0016235">
    <property type="term" value="C:aggresome"/>
    <property type="evidence" value="ECO:0007669"/>
    <property type="project" value="TreeGrafter"/>
</dbReference>
<evidence type="ECO:0000256" key="3">
    <source>
        <dbReference type="ARBA" id="ARBA00022723"/>
    </source>
</evidence>
<dbReference type="Pfam" id="PF22486">
    <property type="entry name" value="MATH_2"/>
    <property type="match status" value="1"/>
</dbReference>
<accession>A0AAU9J8E1</accession>
<dbReference type="PROSITE" id="PS50144">
    <property type="entry name" value="MATH"/>
    <property type="match status" value="1"/>
</dbReference>
<keyword evidence="3" id="KW-0479">Metal-binding</keyword>
<organism evidence="9 10">
    <name type="scientific">Blepharisma stoltei</name>
    <dbReference type="NCBI Taxonomy" id="1481888"/>
    <lineage>
        <taxon>Eukaryota</taxon>
        <taxon>Sar</taxon>
        <taxon>Alveolata</taxon>
        <taxon>Ciliophora</taxon>
        <taxon>Postciliodesmatophora</taxon>
        <taxon>Heterotrichea</taxon>
        <taxon>Heterotrichida</taxon>
        <taxon>Blepharismidae</taxon>
        <taxon>Blepharisma</taxon>
    </lineage>
</organism>
<keyword evidence="4" id="KW-0863">Zinc-finger</keyword>
<evidence type="ECO:0000313" key="10">
    <source>
        <dbReference type="Proteomes" id="UP001162131"/>
    </source>
</evidence>
<dbReference type="GO" id="GO:0061630">
    <property type="term" value="F:ubiquitin protein ligase activity"/>
    <property type="evidence" value="ECO:0007669"/>
    <property type="project" value="TreeGrafter"/>
</dbReference>
<dbReference type="Gene3D" id="2.60.210.10">
    <property type="entry name" value="Apoptosis, Tumor Necrosis Factor Receptor Associated Protein 2, Chain A"/>
    <property type="match status" value="1"/>
</dbReference>
<dbReference type="PROSITE" id="PS50089">
    <property type="entry name" value="ZF_RING_2"/>
    <property type="match status" value="1"/>
</dbReference>
<dbReference type="InterPro" id="IPR013083">
    <property type="entry name" value="Znf_RING/FYVE/PHD"/>
</dbReference>
<evidence type="ECO:0000256" key="5">
    <source>
        <dbReference type="SAM" id="Coils"/>
    </source>
</evidence>
<dbReference type="GO" id="GO:0070842">
    <property type="term" value="P:aggresome assembly"/>
    <property type="evidence" value="ECO:0007669"/>
    <property type="project" value="TreeGrafter"/>
</dbReference>
<dbReference type="GO" id="GO:0008270">
    <property type="term" value="F:zinc ion binding"/>
    <property type="evidence" value="ECO:0007669"/>
    <property type="project" value="UniProtKB-KW"/>
</dbReference>
<evidence type="ECO:0000313" key="9">
    <source>
        <dbReference type="EMBL" id="CAG9317998.1"/>
    </source>
</evidence>
<dbReference type="Gene3D" id="3.30.40.10">
    <property type="entry name" value="Zinc/RING finger domain, C3HC4 (zinc finger)"/>
    <property type="match status" value="1"/>
</dbReference>
<dbReference type="Pfam" id="PF00643">
    <property type="entry name" value="zf-B_box"/>
    <property type="match status" value="1"/>
</dbReference>
<dbReference type="GO" id="GO:0005778">
    <property type="term" value="C:peroxisomal membrane"/>
    <property type="evidence" value="ECO:0007669"/>
    <property type="project" value="TreeGrafter"/>
</dbReference>
<sequence length="611" mass="70529">MSDSLQESLFFGSQLANCANFEEILKCFICLGRVVDAKMCPSCSKLCCYTCIVKWLTEQRSQCPHCRSPLRPQNLVSCRFVAEISQALESLQVAKPDLIEKCSVHSAPLNYFCITCSLAICSDCAMFGLEHKGHEFKHLSPIYDKHVEIIKQEAQGLRKRLKELTVILHTIDQNIEKVKKNQETKSNELIQYVGTMKDKLEMQLQGKLQKFNEHRDIICEEIDNLENIKNEISKQVEQSCKSKLISKSPEIMNILKEIKNKPIVDFQNENVSVEFVSEISPAYDAGVFEINNFSRLRTTTEVVYSDLLQVCGISWRLKVYPNGNGVARNHYISVFLEMVKGLQDTNNYEYRVEMVNHADPNLCVVREFASDFESGECWGYNKFFKIDLLKEEGYLSKNDSIVLRYYVRPPTYFQKCKEQKQYIEYLETNKAQLQAKLEEYQKLENKEPKPSVFSSCDNPLETLEEELKTENPVDEQAFNWLKYEADQEELSLSEKLKKLAKLRHEEKKYREEEISKEQSVAPAHTLSTVMQKYMMSPGDMSSGSDTPRQLRWTEETEVQELHSCSELLPQDFLDSPGENQNWELSDGQLTPDVLGENFMLAFNAIQKACLD</sequence>
<feature type="domain" description="MATH" evidence="8">
    <location>
        <begin position="283"/>
        <end position="407"/>
    </location>
</feature>
<name>A0AAU9J8E1_9CILI</name>
<dbReference type="SUPFAM" id="SSF57845">
    <property type="entry name" value="B-box zinc-binding domain"/>
    <property type="match status" value="1"/>
</dbReference>
<keyword evidence="5" id="KW-0175">Coiled coil</keyword>
<keyword evidence="2" id="KW-0963">Cytoplasm</keyword>
<dbReference type="SUPFAM" id="SSF57850">
    <property type="entry name" value="RING/U-box"/>
    <property type="match status" value="1"/>
</dbReference>
<feature type="coiled-coil region" evidence="5">
    <location>
        <begin position="485"/>
        <end position="512"/>
    </location>
</feature>
<evidence type="ECO:0000256" key="1">
    <source>
        <dbReference type="ARBA" id="ARBA00004496"/>
    </source>
</evidence>
<evidence type="ECO:0000256" key="4">
    <source>
        <dbReference type="PROSITE-ProRule" id="PRU00024"/>
    </source>
</evidence>
<feature type="coiled-coil region" evidence="5">
    <location>
        <begin position="416"/>
        <end position="446"/>
    </location>
</feature>
<dbReference type="AlphaFoldDB" id="A0AAU9J8E1"/>
<dbReference type="PANTHER" id="PTHR36754">
    <property type="entry name" value="E3 UBIQUITIN-PROTEIN LIGASE TRIM37"/>
    <property type="match status" value="1"/>
</dbReference>
<gene>
    <name evidence="9" type="ORF">BSTOLATCC_MIC20482</name>
</gene>
<proteinExistence type="predicted"/>
<keyword evidence="4" id="KW-0862">Zinc</keyword>
<dbReference type="SUPFAM" id="SSF49599">
    <property type="entry name" value="TRAF domain-like"/>
    <property type="match status" value="1"/>
</dbReference>
<dbReference type="InterPro" id="IPR002083">
    <property type="entry name" value="MATH/TRAF_dom"/>
</dbReference>
<dbReference type="CDD" id="cd16619">
    <property type="entry name" value="mRING-HC-C4C4_TRIM37_C-VIII"/>
    <property type="match status" value="1"/>
</dbReference>
<dbReference type="InterPro" id="IPR000315">
    <property type="entry name" value="Znf_B-box"/>
</dbReference>
<dbReference type="InterPro" id="IPR001841">
    <property type="entry name" value="Znf_RING"/>
</dbReference>
<comment type="caution">
    <text evidence="9">The sequence shown here is derived from an EMBL/GenBank/DDBJ whole genome shotgun (WGS) entry which is preliminary data.</text>
</comment>
<dbReference type="GO" id="GO:0031625">
    <property type="term" value="F:ubiquitin protein ligase binding"/>
    <property type="evidence" value="ECO:0007669"/>
    <property type="project" value="TreeGrafter"/>
</dbReference>
<dbReference type="SMART" id="SM00061">
    <property type="entry name" value="MATH"/>
    <property type="match status" value="1"/>
</dbReference>
<feature type="domain" description="B box-type" evidence="7">
    <location>
        <begin position="97"/>
        <end position="139"/>
    </location>
</feature>
<protein>
    <submittedName>
        <fullName evidence="9">Uncharacterized protein</fullName>
    </submittedName>
</protein>
<dbReference type="InterPro" id="IPR008974">
    <property type="entry name" value="TRAF-like"/>
</dbReference>
<dbReference type="GO" id="GO:0051865">
    <property type="term" value="P:protein autoubiquitination"/>
    <property type="evidence" value="ECO:0007669"/>
    <property type="project" value="TreeGrafter"/>
</dbReference>
<evidence type="ECO:0000256" key="2">
    <source>
        <dbReference type="ARBA" id="ARBA00022490"/>
    </source>
</evidence>
<dbReference type="Gene3D" id="3.30.160.60">
    <property type="entry name" value="Classic Zinc Finger"/>
    <property type="match status" value="1"/>
</dbReference>
<dbReference type="PROSITE" id="PS50119">
    <property type="entry name" value="ZF_BBOX"/>
    <property type="match status" value="1"/>
</dbReference>
<dbReference type="EMBL" id="CAJZBQ010000020">
    <property type="protein sequence ID" value="CAG9317998.1"/>
    <property type="molecule type" value="Genomic_DNA"/>
</dbReference>
<dbReference type="CDD" id="cd03773">
    <property type="entry name" value="MATH_TRIM37"/>
    <property type="match status" value="1"/>
</dbReference>